<keyword evidence="8" id="KW-1185">Reference proteome</keyword>
<evidence type="ECO:0000313" key="8">
    <source>
        <dbReference type="Proteomes" id="UP000015001"/>
    </source>
</evidence>
<dbReference type="HOGENOM" id="CLU_039613_6_4_11"/>
<evidence type="ECO:0000259" key="6">
    <source>
        <dbReference type="PROSITE" id="PS50931"/>
    </source>
</evidence>
<dbReference type="InterPro" id="IPR036390">
    <property type="entry name" value="WH_DNA-bd_sf"/>
</dbReference>
<dbReference type="InterPro" id="IPR005119">
    <property type="entry name" value="LysR_subst-bd"/>
</dbReference>
<reference evidence="7 8" key="1">
    <citation type="submission" date="2013-02" db="EMBL/GenBank/DDBJ databases">
        <title>Draft Genome Sequence of Streptomyces afghaniensis, Which Produces Compounds of the Julimycin B-Complex.</title>
        <authorList>
            <person name="Gruening B.A."/>
            <person name="Praeg A."/>
            <person name="Erxleben A."/>
            <person name="Guenther S."/>
            <person name="Fiedler H.-P."/>
            <person name="Goodfellow M."/>
            <person name="Mueller M."/>
        </authorList>
    </citation>
    <scope>NUCLEOTIDE SEQUENCE [LARGE SCALE GENOMIC DNA]</scope>
    <source>
        <strain evidence="7 8">772</strain>
    </source>
</reference>
<evidence type="ECO:0000256" key="1">
    <source>
        <dbReference type="ARBA" id="ARBA00009437"/>
    </source>
</evidence>
<keyword evidence="3" id="KW-0238">DNA-binding</keyword>
<dbReference type="PRINTS" id="PR00039">
    <property type="entry name" value="HTHLYSR"/>
</dbReference>
<protein>
    <submittedName>
        <fullName evidence="7">Putative HTH-type transcriptional regulator YnfL</fullName>
    </submittedName>
</protein>
<evidence type="ECO:0000256" key="3">
    <source>
        <dbReference type="ARBA" id="ARBA00023125"/>
    </source>
</evidence>
<dbReference type="FunFam" id="1.10.10.10:FF:000001">
    <property type="entry name" value="LysR family transcriptional regulator"/>
    <property type="match status" value="1"/>
</dbReference>
<feature type="domain" description="HTH lysR-type" evidence="6">
    <location>
        <begin position="5"/>
        <end position="62"/>
    </location>
</feature>
<dbReference type="EMBL" id="AOPY01001644">
    <property type="protein sequence ID" value="EPJ35356.1"/>
    <property type="molecule type" value="Genomic_DNA"/>
</dbReference>
<evidence type="ECO:0000256" key="5">
    <source>
        <dbReference type="SAM" id="MobiDB-lite"/>
    </source>
</evidence>
<dbReference type="Pfam" id="PF03466">
    <property type="entry name" value="LysR_substrate"/>
    <property type="match status" value="1"/>
</dbReference>
<proteinExistence type="inferred from homology"/>
<dbReference type="PANTHER" id="PTHR30346">
    <property type="entry name" value="TRANSCRIPTIONAL DUAL REGULATOR HCAR-RELATED"/>
    <property type="match status" value="1"/>
</dbReference>
<dbReference type="GO" id="GO:0032993">
    <property type="term" value="C:protein-DNA complex"/>
    <property type="evidence" value="ECO:0007669"/>
    <property type="project" value="TreeGrafter"/>
</dbReference>
<comment type="caution">
    <text evidence="7">The sequence shown here is derived from an EMBL/GenBank/DDBJ whole genome shotgun (WGS) entry which is preliminary data.</text>
</comment>
<dbReference type="GO" id="GO:0003677">
    <property type="term" value="F:DNA binding"/>
    <property type="evidence" value="ECO:0007669"/>
    <property type="project" value="UniProtKB-KW"/>
</dbReference>
<gene>
    <name evidence="7" type="ORF">STAFG_7595</name>
</gene>
<evidence type="ECO:0000256" key="2">
    <source>
        <dbReference type="ARBA" id="ARBA00023015"/>
    </source>
</evidence>
<dbReference type="PROSITE" id="PS50931">
    <property type="entry name" value="HTH_LYSR"/>
    <property type="match status" value="1"/>
</dbReference>
<sequence>MPGHLDPRLLRAFVAVAEELHFTRAAVRLHTAQQALSRDVRRLERELGAELFVRTTRHVTLTPDGERLLPYARRVLQSQEELLAAFDRARPLLVDLNSPGLVTPRRVLHRARELAPGHELMARYESGLTGAAGELLAGRLDASFGRFAGLDPALRAGLDHQPVRYEPMAVVLPEDHRLAPLAQVPLAELAGETVYAGAGNPRTPEWTGLARLLFEGRGIEIAPPAPLAVGEEEFQRIMARTRHPVLAVVGFPPCRGRVTSLGRSRSALSRVTGVAEGLTATPRSMRCGGRRRGSRWRRAGCGGPPEGGFRTPTMSSWRLTADTIRHAVRTQPPRALHSTPEHGVIMGALWTGWGPGPDDGCSGRKRT</sequence>
<dbReference type="Gene3D" id="1.10.10.10">
    <property type="entry name" value="Winged helix-like DNA-binding domain superfamily/Winged helix DNA-binding domain"/>
    <property type="match status" value="1"/>
</dbReference>
<dbReference type="AlphaFoldDB" id="S4MFV2"/>
<keyword evidence="4" id="KW-0804">Transcription</keyword>
<dbReference type="InterPro" id="IPR000847">
    <property type="entry name" value="LysR_HTH_N"/>
</dbReference>
<organism evidence="7 8">
    <name type="scientific">Streptomyces afghaniensis 772</name>
    <dbReference type="NCBI Taxonomy" id="1283301"/>
    <lineage>
        <taxon>Bacteria</taxon>
        <taxon>Bacillati</taxon>
        <taxon>Actinomycetota</taxon>
        <taxon>Actinomycetes</taxon>
        <taxon>Kitasatosporales</taxon>
        <taxon>Streptomycetaceae</taxon>
        <taxon>Streptomyces</taxon>
    </lineage>
</organism>
<dbReference type="PANTHER" id="PTHR30346:SF0">
    <property type="entry name" value="HCA OPERON TRANSCRIPTIONAL ACTIVATOR HCAR"/>
    <property type="match status" value="1"/>
</dbReference>
<feature type="compositionally biased region" description="Basic residues" evidence="5">
    <location>
        <begin position="288"/>
        <end position="298"/>
    </location>
</feature>
<evidence type="ECO:0000256" key="4">
    <source>
        <dbReference type="ARBA" id="ARBA00023163"/>
    </source>
</evidence>
<name>S4MFV2_9ACTN</name>
<dbReference type="InterPro" id="IPR036388">
    <property type="entry name" value="WH-like_DNA-bd_sf"/>
</dbReference>
<dbReference type="Proteomes" id="UP000015001">
    <property type="component" value="Unassembled WGS sequence"/>
</dbReference>
<dbReference type="SUPFAM" id="SSF53850">
    <property type="entry name" value="Periplasmic binding protein-like II"/>
    <property type="match status" value="1"/>
</dbReference>
<evidence type="ECO:0000313" key="7">
    <source>
        <dbReference type="EMBL" id="EPJ35356.1"/>
    </source>
</evidence>
<dbReference type="GO" id="GO:0003700">
    <property type="term" value="F:DNA-binding transcription factor activity"/>
    <property type="evidence" value="ECO:0007669"/>
    <property type="project" value="InterPro"/>
</dbReference>
<dbReference type="SUPFAM" id="SSF46785">
    <property type="entry name" value="Winged helix' DNA-binding domain"/>
    <property type="match status" value="1"/>
</dbReference>
<accession>S4MFV2</accession>
<comment type="similarity">
    <text evidence="1">Belongs to the LysR transcriptional regulatory family.</text>
</comment>
<feature type="region of interest" description="Disordered" evidence="5">
    <location>
        <begin position="282"/>
        <end position="314"/>
    </location>
</feature>
<dbReference type="Gene3D" id="3.40.190.10">
    <property type="entry name" value="Periplasmic binding protein-like II"/>
    <property type="match status" value="2"/>
</dbReference>
<dbReference type="Pfam" id="PF00126">
    <property type="entry name" value="HTH_1"/>
    <property type="match status" value="1"/>
</dbReference>
<keyword evidence="2" id="KW-0805">Transcription regulation</keyword>
<dbReference type="PATRIC" id="fig|1283301.3.peg.7537"/>